<evidence type="ECO:0000313" key="18">
    <source>
        <dbReference type="EMBL" id="AFZ65801.1"/>
    </source>
</evidence>
<dbReference type="EC" id="6.3.2.8" evidence="3 14"/>
<dbReference type="InterPro" id="IPR005758">
    <property type="entry name" value="UDP-N-AcMur_Ala_ligase_MurC"/>
</dbReference>
<dbReference type="InterPro" id="IPR000713">
    <property type="entry name" value="Mur_ligase_N"/>
</dbReference>
<feature type="domain" description="Mur ligase C-terminal" evidence="16">
    <location>
        <begin position="337"/>
        <end position="466"/>
    </location>
</feature>
<dbReference type="PATRIC" id="fig|937777.3.peg.206"/>
<dbReference type="InterPro" id="IPR013221">
    <property type="entry name" value="Mur_ligase_cen"/>
</dbReference>
<evidence type="ECO:0000259" key="17">
    <source>
        <dbReference type="Pfam" id="PF08245"/>
    </source>
</evidence>
<evidence type="ECO:0000256" key="3">
    <source>
        <dbReference type="ARBA" id="ARBA00012211"/>
    </source>
</evidence>
<dbReference type="AlphaFoldDB" id="K9ZW57"/>
<name>K9ZW57_DEIPD</name>
<keyword evidence="19" id="KW-1185">Reference proteome</keyword>
<evidence type="ECO:0000256" key="11">
    <source>
        <dbReference type="ARBA" id="ARBA00023306"/>
    </source>
</evidence>
<evidence type="ECO:0000259" key="15">
    <source>
        <dbReference type="Pfam" id="PF01225"/>
    </source>
</evidence>
<dbReference type="Gene3D" id="3.90.190.20">
    <property type="entry name" value="Mur ligase, C-terminal domain"/>
    <property type="match status" value="1"/>
</dbReference>
<feature type="domain" description="Mur ligase N-terminal catalytic" evidence="15">
    <location>
        <begin position="26"/>
        <end position="122"/>
    </location>
</feature>
<comment type="similarity">
    <text evidence="14">Belongs to the MurCDEF family.</text>
</comment>
<dbReference type="SUPFAM" id="SSF51984">
    <property type="entry name" value="MurCD N-terminal domain"/>
    <property type="match status" value="1"/>
</dbReference>
<dbReference type="InterPro" id="IPR036615">
    <property type="entry name" value="Mur_ligase_C_dom_sf"/>
</dbReference>
<evidence type="ECO:0000256" key="14">
    <source>
        <dbReference type="HAMAP-Rule" id="MF_00046"/>
    </source>
</evidence>
<evidence type="ECO:0000256" key="6">
    <source>
        <dbReference type="ARBA" id="ARBA00022618"/>
    </source>
</evidence>
<comment type="function">
    <text evidence="14">Cell wall formation.</text>
</comment>
<dbReference type="STRING" id="937777.Deipe_0198"/>
<evidence type="ECO:0000256" key="12">
    <source>
        <dbReference type="ARBA" id="ARBA00023316"/>
    </source>
</evidence>
<keyword evidence="6 14" id="KW-0132">Cell division</keyword>
<comment type="subcellular location">
    <subcellularLocation>
        <location evidence="1 14">Cytoplasm</location>
    </subcellularLocation>
</comment>
<evidence type="ECO:0000256" key="2">
    <source>
        <dbReference type="ARBA" id="ARBA00004752"/>
    </source>
</evidence>
<keyword evidence="12 14" id="KW-0961">Cell wall biogenesis/degradation</keyword>
<dbReference type="SUPFAM" id="SSF53623">
    <property type="entry name" value="MurD-like peptide ligases, catalytic domain"/>
    <property type="match status" value="1"/>
</dbReference>
<dbReference type="Gene3D" id="3.40.1190.10">
    <property type="entry name" value="Mur-like, catalytic domain"/>
    <property type="match status" value="1"/>
</dbReference>
<dbReference type="GO" id="GO:0071555">
    <property type="term" value="P:cell wall organization"/>
    <property type="evidence" value="ECO:0007669"/>
    <property type="project" value="UniProtKB-KW"/>
</dbReference>
<dbReference type="Pfam" id="PF01225">
    <property type="entry name" value="Mur_ligase"/>
    <property type="match status" value="1"/>
</dbReference>
<dbReference type="InterPro" id="IPR050061">
    <property type="entry name" value="MurCDEF_pg_biosynth"/>
</dbReference>
<sequence length="484" mass="51385">MKASRLERAAALVAASNGVVMHTTRYHLMGIGGIGVSALARLLKAQGFDVTGCDTQPSELTEQLHAEGIPVAIGHDAAHVAGMDILVASNAVASDDPELRAARAAGVRVQRRMELLGDLMRTSLANGAGSVGVVGTHGKTTTTSMIAVTLAGAGLDPAAFVGGIVPEFAGNARVGTGPFVAEVDESDPDFQFLTCDTAVVTNAEDDHVGTPDDVRATYWASVEEQHAAFARFAASARRVLYCADWPGLAELVTGREETLSYGTREGSDYRAVDIERSPSNSRFSVLRGDTRLGQVTLPLPGEHNILNSLAAVAVADLYGADFARVAAALAAFRGAGRRWQQIGELNGALVIDDYAHNPTKVAAALEGAQQTGRRVRVVFQPHRYLRTQQTWARLAQSLMNADEVLLLDIAAASETPIAGVHATQISQKMQQDGHTGVRYCPDREDVVRHLRETARPGDLIVTMGAGDVWMLSRQLTQAPAEANP</sequence>
<feature type="binding site" evidence="14">
    <location>
        <begin position="135"/>
        <end position="141"/>
    </location>
    <ligand>
        <name>ATP</name>
        <dbReference type="ChEBI" id="CHEBI:30616"/>
    </ligand>
</feature>
<dbReference type="GO" id="GO:0005524">
    <property type="term" value="F:ATP binding"/>
    <property type="evidence" value="ECO:0007669"/>
    <property type="project" value="UniProtKB-UniRule"/>
</dbReference>
<evidence type="ECO:0000256" key="1">
    <source>
        <dbReference type="ARBA" id="ARBA00004496"/>
    </source>
</evidence>
<dbReference type="GO" id="GO:0051301">
    <property type="term" value="P:cell division"/>
    <property type="evidence" value="ECO:0007669"/>
    <property type="project" value="UniProtKB-KW"/>
</dbReference>
<proteinExistence type="inferred from homology"/>
<organism evidence="18 19">
    <name type="scientific">Deinococcus peraridilitoris (strain DSM 19664 / LMG 22246 / CIP 109416 / KR-200)</name>
    <dbReference type="NCBI Taxonomy" id="937777"/>
    <lineage>
        <taxon>Bacteria</taxon>
        <taxon>Thermotogati</taxon>
        <taxon>Deinococcota</taxon>
        <taxon>Deinococci</taxon>
        <taxon>Deinococcales</taxon>
        <taxon>Deinococcaceae</taxon>
        <taxon>Deinococcus</taxon>
    </lineage>
</organism>
<dbReference type="NCBIfam" id="TIGR01082">
    <property type="entry name" value="murC"/>
    <property type="match status" value="1"/>
</dbReference>
<comment type="catalytic activity">
    <reaction evidence="13 14">
        <text>UDP-N-acetyl-alpha-D-muramate + L-alanine + ATP = UDP-N-acetyl-alpha-D-muramoyl-L-alanine + ADP + phosphate + H(+)</text>
        <dbReference type="Rhea" id="RHEA:23372"/>
        <dbReference type="ChEBI" id="CHEBI:15378"/>
        <dbReference type="ChEBI" id="CHEBI:30616"/>
        <dbReference type="ChEBI" id="CHEBI:43474"/>
        <dbReference type="ChEBI" id="CHEBI:57972"/>
        <dbReference type="ChEBI" id="CHEBI:70757"/>
        <dbReference type="ChEBI" id="CHEBI:83898"/>
        <dbReference type="ChEBI" id="CHEBI:456216"/>
        <dbReference type="EC" id="6.3.2.8"/>
    </reaction>
</comment>
<keyword evidence="11 14" id="KW-0131">Cell cycle</keyword>
<feature type="domain" description="Mur ligase central" evidence="17">
    <location>
        <begin position="133"/>
        <end position="315"/>
    </location>
</feature>
<dbReference type="Pfam" id="PF02875">
    <property type="entry name" value="Mur_ligase_C"/>
    <property type="match status" value="1"/>
</dbReference>
<dbReference type="HAMAP" id="MF_00046">
    <property type="entry name" value="MurC"/>
    <property type="match status" value="1"/>
</dbReference>
<dbReference type="Pfam" id="PF08245">
    <property type="entry name" value="Mur_ligase_M"/>
    <property type="match status" value="1"/>
</dbReference>
<dbReference type="SUPFAM" id="SSF53244">
    <property type="entry name" value="MurD-like peptide ligases, peptide-binding domain"/>
    <property type="match status" value="1"/>
</dbReference>
<evidence type="ECO:0000256" key="5">
    <source>
        <dbReference type="ARBA" id="ARBA00022598"/>
    </source>
</evidence>
<evidence type="ECO:0000256" key="13">
    <source>
        <dbReference type="ARBA" id="ARBA00047833"/>
    </source>
</evidence>
<evidence type="ECO:0000259" key="16">
    <source>
        <dbReference type="Pfam" id="PF02875"/>
    </source>
</evidence>
<dbReference type="PANTHER" id="PTHR43445">
    <property type="entry name" value="UDP-N-ACETYLMURAMATE--L-ALANINE LIGASE-RELATED"/>
    <property type="match status" value="1"/>
</dbReference>
<dbReference type="InterPro" id="IPR036565">
    <property type="entry name" value="Mur-like_cat_sf"/>
</dbReference>
<keyword evidence="7 14" id="KW-0547">Nucleotide-binding</keyword>
<dbReference type="HOGENOM" id="CLU_028104_2_1_0"/>
<dbReference type="PANTHER" id="PTHR43445:SF3">
    <property type="entry name" value="UDP-N-ACETYLMURAMATE--L-ALANINE LIGASE"/>
    <property type="match status" value="1"/>
</dbReference>
<protein>
    <recommendedName>
        <fullName evidence="3 14">UDP-N-acetylmuramate--L-alanine ligase</fullName>
        <ecNumber evidence="3 14">6.3.2.8</ecNumber>
    </recommendedName>
    <alternativeName>
        <fullName evidence="14">UDP-N-acetylmuramoyl-L-alanine synthetase</fullName>
    </alternativeName>
</protein>
<keyword evidence="8 14" id="KW-0067">ATP-binding</keyword>
<dbReference type="GO" id="GO:0009252">
    <property type="term" value="P:peptidoglycan biosynthetic process"/>
    <property type="evidence" value="ECO:0007669"/>
    <property type="project" value="UniProtKB-UniRule"/>
</dbReference>
<evidence type="ECO:0000256" key="9">
    <source>
        <dbReference type="ARBA" id="ARBA00022960"/>
    </source>
</evidence>
<dbReference type="KEGG" id="dpd:Deipe_0198"/>
<dbReference type="InterPro" id="IPR004101">
    <property type="entry name" value="Mur_ligase_C"/>
</dbReference>
<evidence type="ECO:0000313" key="19">
    <source>
        <dbReference type="Proteomes" id="UP000010467"/>
    </source>
</evidence>
<keyword evidence="9 14" id="KW-0133">Cell shape</keyword>
<evidence type="ECO:0000256" key="8">
    <source>
        <dbReference type="ARBA" id="ARBA00022840"/>
    </source>
</evidence>
<keyword evidence="4 14" id="KW-0963">Cytoplasm</keyword>
<dbReference type="Gene3D" id="3.40.50.720">
    <property type="entry name" value="NAD(P)-binding Rossmann-like Domain"/>
    <property type="match status" value="1"/>
</dbReference>
<evidence type="ECO:0000256" key="4">
    <source>
        <dbReference type="ARBA" id="ARBA00022490"/>
    </source>
</evidence>
<dbReference type="GO" id="GO:0005737">
    <property type="term" value="C:cytoplasm"/>
    <property type="evidence" value="ECO:0007669"/>
    <property type="project" value="UniProtKB-SubCell"/>
</dbReference>
<dbReference type="UniPathway" id="UPA00219"/>
<keyword evidence="5 14" id="KW-0436">Ligase</keyword>
<gene>
    <name evidence="14" type="primary">murC</name>
    <name evidence="18" type="ordered locus">Deipe_0198</name>
</gene>
<comment type="pathway">
    <text evidence="2 14">Cell wall biogenesis; peptidoglycan biosynthesis.</text>
</comment>
<dbReference type="GO" id="GO:0008360">
    <property type="term" value="P:regulation of cell shape"/>
    <property type="evidence" value="ECO:0007669"/>
    <property type="project" value="UniProtKB-KW"/>
</dbReference>
<evidence type="ECO:0000256" key="10">
    <source>
        <dbReference type="ARBA" id="ARBA00022984"/>
    </source>
</evidence>
<dbReference type="eggNOG" id="COG0773">
    <property type="taxonomic scope" value="Bacteria"/>
</dbReference>
<reference evidence="19" key="1">
    <citation type="submission" date="2012-03" db="EMBL/GenBank/DDBJ databases">
        <title>Complete sequence of chromosome of Deinococcus peraridilitoris DSM 19664.</title>
        <authorList>
            <person name="Lucas S."/>
            <person name="Copeland A."/>
            <person name="Lapidus A."/>
            <person name="Glavina del Rio T."/>
            <person name="Dalin E."/>
            <person name="Tice H."/>
            <person name="Bruce D."/>
            <person name="Goodwin L."/>
            <person name="Pitluck S."/>
            <person name="Peters L."/>
            <person name="Mikhailova N."/>
            <person name="Lu M."/>
            <person name="Kyrpides N."/>
            <person name="Mavromatis K."/>
            <person name="Ivanova N."/>
            <person name="Brettin T."/>
            <person name="Detter J.C."/>
            <person name="Han C."/>
            <person name="Larimer F."/>
            <person name="Land M."/>
            <person name="Hauser L."/>
            <person name="Markowitz V."/>
            <person name="Cheng J.-F."/>
            <person name="Hugenholtz P."/>
            <person name="Woyke T."/>
            <person name="Wu D."/>
            <person name="Pukall R."/>
            <person name="Steenblock K."/>
            <person name="Brambilla E."/>
            <person name="Klenk H.-P."/>
            <person name="Eisen J.A."/>
        </authorList>
    </citation>
    <scope>NUCLEOTIDE SEQUENCE [LARGE SCALE GENOMIC DNA]</scope>
    <source>
        <strain evidence="19">DSM 19664 / LMG 22246 / CIP 109416 / KR-200</strain>
    </source>
</reference>
<evidence type="ECO:0000256" key="7">
    <source>
        <dbReference type="ARBA" id="ARBA00022741"/>
    </source>
</evidence>
<dbReference type="Proteomes" id="UP000010467">
    <property type="component" value="Chromosome"/>
</dbReference>
<dbReference type="EMBL" id="CP003382">
    <property type="protein sequence ID" value="AFZ65801.1"/>
    <property type="molecule type" value="Genomic_DNA"/>
</dbReference>
<dbReference type="GO" id="GO:0008763">
    <property type="term" value="F:UDP-N-acetylmuramate-L-alanine ligase activity"/>
    <property type="evidence" value="ECO:0007669"/>
    <property type="project" value="UniProtKB-UniRule"/>
</dbReference>
<keyword evidence="10 14" id="KW-0573">Peptidoglycan synthesis</keyword>
<accession>K9ZW57</accession>